<evidence type="ECO:0000313" key="2">
    <source>
        <dbReference type="EMBL" id="MFC7204718.1"/>
    </source>
</evidence>
<reference evidence="2 3" key="1">
    <citation type="journal article" date="2019" name="Int. J. Syst. Evol. Microbiol.">
        <title>The Global Catalogue of Microorganisms (GCM) 10K type strain sequencing project: providing services to taxonomists for standard genome sequencing and annotation.</title>
        <authorList>
            <consortium name="The Broad Institute Genomics Platform"/>
            <consortium name="The Broad Institute Genome Sequencing Center for Infectious Disease"/>
            <person name="Wu L."/>
            <person name="Ma J."/>
        </authorList>
    </citation>
    <scope>NUCLEOTIDE SEQUENCE [LARGE SCALE GENOMIC DNA]</scope>
    <source>
        <strain evidence="2 3">DSM 29988</strain>
    </source>
</reference>
<proteinExistence type="predicted"/>
<dbReference type="Proteomes" id="UP001596481">
    <property type="component" value="Unassembled WGS sequence"/>
</dbReference>
<organism evidence="2 3">
    <name type="scientific">Haloferax namakaokahaiae</name>
    <dbReference type="NCBI Taxonomy" id="1748331"/>
    <lineage>
        <taxon>Archaea</taxon>
        <taxon>Methanobacteriati</taxon>
        <taxon>Methanobacteriota</taxon>
        <taxon>Stenosarchaea group</taxon>
        <taxon>Halobacteria</taxon>
        <taxon>Halobacteriales</taxon>
        <taxon>Haloferacaceae</taxon>
        <taxon>Haloferax</taxon>
    </lineage>
</organism>
<accession>A0ABD5ZHM0</accession>
<sequence>MPSETNAKVEKMTSVQDAQGVAQPPASDAEGYVSSDGVDISTSGSKTVTPDVPGRATQMFILVEADAAFKVELVLPDSGITRGPNQNSDFASSDGSQVAQVVAVYSPTVQVKISDTSGGANTAKYDVRVV</sequence>
<comment type="caution">
    <text evidence="2">The sequence shown here is derived from an EMBL/GenBank/DDBJ whole genome shotgun (WGS) entry which is preliminary data.</text>
</comment>
<dbReference type="EMBL" id="JBHTAA010000005">
    <property type="protein sequence ID" value="MFC7204718.1"/>
    <property type="molecule type" value="Genomic_DNA"/>
</dbReference>
<keyword evidence="3" id="KW-1185">Reference proteome</keyword>
<gene>
    <name evidence="2" type="ORF">ACFQJC_14455</name>
</gene>
<evidence type="ECO:0000256" key="1">
    <source>
        <dbReference type="SAM" id="MobiDB-lite"/>
    </source>
</evidence>
<dbReference type="RefSeq" id="WP_390224644.1">
    <property type="nucleotide sequence ID" value="NZ_JBHTAA010000005.1"/>
</dbReference>
<feature type="region of interest" description="Disordered" evidence="1">
    <location>
        <begin position="1"/>
        <end position="52"/>
    </location>
</feature>
<evidence type="ECO:0000313" key="3">
    <source>
        <dbReference type="Proteomes" id="UP001596481"/>
    </source>
</evidence>
<name>A0ABD5ZHM0_9EURY</name>
<dbReference type="AlphaFoldDB" id="A0ABD5ZHM0"/>
<protein>
    <submittedName>
        <fullName evidence="2">Uncharacterized protein</fullName>
    </submittedName>
</protein>